<dbReference type="AlphaFoldDB" id="A0A4Y7RCI0"/>
<dbReference type="InterPro" id="IPR045504">
    <property type="entry name" value="DUF6487"/>
</dbReference>
<name>A0A4Y7RCI0_9FIRM</name>
<dbReference type="Pfam" id="PF20097">
    <property type="entry name" value="DUF6487"/>
    <property type="match status" value="1"/>
</dbReference>
<keyword evidence="3" id="KW-1185">Reference proteome</keyword>
<dbReference type="EMBL" id="QFGA01000002">
    <property type="protein sequence ID" value="TEB06027.1"/>
    <property type="molecule type" value="Genomic_DNA"/>
</dbReference>
<dbReference type="RefSeq" id="WP_134218170.1">
    <property type="nucleotide sequence ID" value="NZ_QFGA01000002.1"/>
</dbReference>
<protein>
    <recommendedName>
        <fullName evidence="1">DUF6487 domain-containing protein</fullName>
    </recommendedName>
</protein>
<gene>
    <name evidence="2" type="ORF">Psch_03069</name>
</gene>
<evidence type="ECO:0000313" key="3">
    <source>
        <dbReference type="Proteomes" id="UP000298324"/>
    </source>
</evidence>
<reference evidence="2 3" key="1">
    <citation type="journal article" date="2018" name="Environ. Microbiol.">
        <title>Novel energy conservation strategies and behaviour of Pelotomaculum schinkii driving syntrophic propionate catabolism.</title>
        <authorList>
            <person name="Hidalgo-Ahumada C.A.P."/>
            <person name="Nobu M.K."/>
            <person name="Narihiro T."/>
            <person name="Tamaki H."/>
            <person name="Liu W.T."/>
            <person name="Kamagata Y."/>
            <person name="Stams A.J.M."/>
            <person name="Imachi H."/>
            <person name="Sousa D.Z."/>
        </authorList>
    </citation>
    <scope>NUCLEOTIDE SEQUENCE [LARGE SCALE GENOMIC DNA]</scope>
    <source>
        <strain evidence="2 3">HH</strain>
    </source>
</reference>
<accession>A0A4Y7RCI0</accession>
<organism evidence="2 3">
    <name type="scientific">Pelotomaculum schinkii</name>
    <dbReference type="NCBI Taxonomy" id="78350"/>
    <lineage>
        <taxon>Bacteria</taxon>
        <taxon>Bacillati</taxon>
        <taxon>Bacillota</taxon>
        <taxon>Clostridia</taxon>
        <taxon>Eubacteriales</taxon>
        <taxon>Desulfotomaculaceae</taxon>
        <taxon>Pelotomaculum</taxon>
    </lineage>
</organism>
<dbReference type="Proteomes" id="UP000298324">
    <property type="component" value="Unassembled WGS sequence"/>
</dbReference>
<sequence>MKCPYCENEMEKGAIQSAREIFWSNYKRRLFFKPNIDKGDVSIAPFGLNGTGKEAYLCKNCKKVVIDLYEG</sequence>
<proteinExistence type="predicted"/>
<evidence type="ECO:0000313" key="2">
    <source>
        <dbReference type="EMBL" id="TEB06027.1"/>
    </source>
</evidence>
<evidence type="ECO:0000259" key="1">
    <source>
        <dbReference type="Pfam" id="PF20097"/>
    </source>
</evidence>
<feature type="domain" description="DUF6487" evidence="1">
    <location>
        <begin position="3"/>
        <end position="68"/>
    </location>
</feature>
<comment type="caution">
    <text evidence="2">The sequence shown here is derived from an EMBL/GenBank/DDBJ whole genome shotgun (WGS) entry which is preliminary data.</text>
</comment>